<evidence type="ECO:0000313" key="6">
    <source>
        <dbReference type="Proteomes" id="UP000374630"/>
    </source>
</evidence>
<comment type="caution">
    <text evidence="4">The sequence shown here is derived from an EMBL/GenBank/DDBJ whole genome shotgun (WGS) entry which is preliminary data.</text>
</comment>
<dbReference type="InterPro" id="IPR002821">
    <property type="entry name" value="Hydantoinase_A"/>
</dbReference>
<dbReference type="AlphaFoldDB" id="A0A5J5E590"/>
<dbReference type="RefSeq" id="WP_150353417.1">
    <property type="nucleotide sequence ID" value="NZ_RZNZ01000004.1"/>
</dbReference>
<dbReference type="Proteomes" id="UP000374630">
    <property type="component" value="Unassembled WGS sequence"/>
</dbReference>
<dbReference type="Pfam" id="PF01968">
    <property type="entry name" value="Hydantoinase_A"/>
    <property type="match status" value="1"/>
</dbReference>
<dbReference type="Proteomes" id="UP000345527">
    <property type="component" value="Unassembled WGS sequence"/>
</dbReference>
<organism evidence="4 5">
    <name type="scientific">Bifidobacterium vespertilionis</name>
    <dbReference type="NCBI Taxonomy" id="2562524"/>
    <lineage>
        <taxon>Bacteria</taxon>
        <taxon>Bacillati</taxon>
        <taxon>Actinomycetota</taxon>
        <taxon>Actinomycetes</taxon>
        <taxon>Bifidobacteriales</taxon>
        <taxon>Bifidobacteriaceae</taxon>
        <taxon>Bifidobacterium</taxon>
    </lineage>
</organism>
<reference evidence="5 6" key="1">
    <citation type="journal article" date="2019" name="Syst. Appl. Microbiol.">
        <title>Characterization of Bifidobacterium species in feaces of the Egyptian fruit bat: Description of B. vespertilionis sp. nov. and B. rousetti sp. nov.</title>
        <authorList>
            <person name="Modesto M."/>
            <person name="Satti M."/>
            <person name="Watanabe K."/>
            <person name="Puglisi E."/>
            <person name="Morelli L."/>
            <person name="Huang C.-H."/>
            <person name="Liou J.-S."/>
            <person name="Miyashita M."/>
            <person name="Tamura T."/>
            <person name="Saito S."/>
            <person name="Mori K."/>
            <person name="Huang L."/>
            <person name="Sciavilla P."/>
            <person name="Sandri C."/>
            <person name="Spiezio C."/>
            <person name="Vitali F."/>
            <person name="Cavalieri D."/>
            <person name="Perpetuini G."/>
            <person name="Tofalo R."/>
            <person name="Bonetti A."/>
            <person name="Arita M."/>
            <person name="Mattarelli P."/>
        </authorList>
    </citation>
    <scope>NUCLEOTIDE SEQUENCE [LARGE SCALE GENOMIC DNA]</scope>
    <source>
        <strain evidence="3 6">RST16</strain>
        <strain evidence="4 5">RST8</strain>
    </source>
</reference>
<evidence type="ECO:0000259" key="1">
    <source>
        <dbReference type="Pfam" id="PF01968"/>
    </source>
</evidence>
<dbReference type="SUPFAM" id="SSF53067">
    <property type="entry name" value="Actin-like ATPase domain"/>
    <property type="match status" value="1"/>
</dbReference>
<dbReference type="InterPro" id="IPR045079">
    <property type="entry name" value="Oxoprolinase-like"/>
</dbReference>
<evidence type="ECO:0000313" key="3">
    <source>
        <dbReference type="EMBL" id="KAA8821401.1"/>
    </source>
</evidence>
<evidence type="ECO:0000313" key="5">
    <source>
        <dbReference type="Proteomes" id="UP000345527"/>
    </source>
</evidence>
<proteinExistence type="predicted"/>
<dbReference type="EMBL" id="RZNZ01000004">
    <property type="protein sequence ID" value="KAA8821401.1"/>
    <property type="molecule type" value="Genomic_DNA"/>
</dbReference>
<sequence length="716" mass="77049">MSRAVRMGIDVGGTHTKAVAIDNATHEIIGKSSVKTTHDDPRGVAAGVVKSFQNCLREHNISPDDVIFVAHSTTQATNALIEGDVAKVGVLGMAKGGFEAFLAKRQTKLSDIEVAEGKKIQIFNAFLTTKHLNKAAVEGAIDELIRQGAQVIVASMAFGVDDAGPEQLVYEVCQEKNVPVTMASDITKLYGLTRRTRTAAINASILPKMLNTANSTEQSVRESGVNVPLMIMRGDGGVMEINEMKKRPVLTMLSGPAASVMGSLMYLRASNGVYFEVGGTTTNIGVIKNGRPAIDYSIVGKYPTFISSLDVRVLGCAGGSMVRANKEGVIDVGPRSAHIAGLEYAVFYPKEEIKGATVEFFSPKPGDPADYVAVKLASGKRITITNTCAANVLGLVKPEYFSYGDAEAAKLAMKALADYCGTTVEDIAKQIMERSYAKIEPVILDLAEKYKLEKDQISLVGVGGGAASLIVYFADKMGVKYSIPDNAEVISSIGVALAMVRDVVERIIPNPTQDDVRAIKNEAIDKAVESGATPDSVEVHIEIDPQTSKVTAIATGSTEVKTAGDHLKEFTVEEAQEAAAEDMRLTDKSKALLLEQSDHFYVFGTNRDVTSAAAGPVRIVDKKGFIKVQRARALALKTTAANFEEAVAKLWDEMAVYQSEVIIRPDYYLCIGPRVMDFSNPDFEQIMLLMNIEVSTLDPDTEILLVAGNIRQDGFE</sequence>
<dbReference type="GO" id="GO:0005829">
    <property type="term" value="C:cytosol"/>
    <property type="evidence" value="ECO:0007669"/>
    <property type="project" value="TreeGrafter"/>
</dbReference>
<dbReference type="Pfam" id="PF05378">
    <property type="entry name" value="Hydant_A_N"/>
    <property type="match status" value="1"/>
</dbReference>
<dbReference type="InterPro" id="IPR043129">
    <property type="entry name" value="ATPase_NBD"/>
</dbReference>
<evidence type="ECO:0000259" key="2">
    <source>
        <dbReference type="Pfam" id="PF05378"/>
    </source>
</evidence>
<name>A0A5J5E590_9BIFI</name>
<dbReference type="Gene3D" id="3.30.420.40">
    <property type="match status" value="1"/>
</dbReference>
<dbReference type="PANTHER" id="PTHR11365:SF23">
    <property type="entry name" value="HYPOTHETICAL 5-OXOPROLINASE (EUROFUNG)-RELATED"/>
    <property type="match status" value="1"/>
</dbReference>
<accession>A0A5J5E590</accession>
<dbReference type="GO" id="GO:0006749">
    <property type="term" value="P:glutathione metabolic process"/>
    <property type="evidence" value="ECO:0007669"/>
    <property type="project" value="TreeGrafter"/>
</dbReference>
<gene>
    <name evidence="4" type="ORF">EM848_02420</name>
    <name evidence="3" type="ORF">EMO90_04400</name>
</gene>
<feature type="domain" description="Hydantoinase/oxoprolinase N-terminal" evidence="2">
    <location>
        <begin position="6"/>
        <end position="175"/>
    </location>
</feature>
<protein>
    <submittedName>
        <fullName evidence="4">Hydantoinase/oxoprolinase family protein</fullName>
    </submittedName>
</protein>
<dbReference type="PANTHER" id="PTHR11365">
    <property type="entry name" value="5-OXOPROLINASE RELATED"/>
    <property type="match status" value="1"/>
</dbReference>
<dbReference type="GO" id="GO:0017168">
    <property type="term" value="F:5-oxoprolinase (ATP-hydrolyzing) activity"/>
    <property type="evidence" value="ECO:0007669"/>
    <property type="project" value="TreeGrafter"/>
</dbReference>
<dbReference type="EMBL" id="RZOA01000003">
    <property type="protein sequence ID" value="KAA8824346.1"/>
    <property type="molecule type" value="Genomic_DNA"/>
</dbReference>
<dbReference type="OrthoDB" id="9768323at2"/>
<dbReference type="InterPro" id="IPR008040">
    <property type="entry name" value="Hydant_A_N"/>
</dbReference>
<keyword evidence="6" id="KW-1185">Reference proteome</keyword>
<evidence type="ECO:0000313" key="4">
    <source>
        <dbReference type="EMBL" id="KAA8824346.1"/>
    </source>
</evidence>
<feature type="domain" description="Hydantoinase A/oxoprolinase" evidence="1">
    <location>
        <begin position="195"/>
        <end position="501"/>
    </location>
</feature>